<evidence type="ECO:0000256" key="1">
    <source>
        <dbReference type="ARBA" id="ARBA00004370"/>
    </source>
</evidence>
<feature type="compositionally biased region" description="Basic and acidic residues" evidence="5">
    <location>
        <begin position="391"/>
        <end position="411"/>
    </location>
</feature>
<gene>
    <name evidence="8" type="ORF">EJO69_06965</name>
</gene>
<dbReference type="InterPro" id="IPR010920">
    <property type="entry name" value="LSM_dom_sf"/>
</dbReference>
<feature type="transmembrane region" description="Helical" evidence="6">
    <location>
        <begin position="115"/>
        <end position="142"/>
    </location>
</feature>
<reference evidence="8 9" key="1">
    <citation type="submission" date="2018-12" db="EMBL/GenBank/DDBJ databases">
        <title>Complete genome sequence of Flaviflexus salsibiostraticola KCTC 33148.</title>
        <authorList>
            <person name="Bae J.-W."/>
        </authorList>
    </citation>
    <scope>NUCLEOTIDE SEQUENCE [LARGE SCALE GENOMIC DNA]</scope>
    <source>
        <strain evidence="8 9">KCTC 33148</strain>
    </source>
</reference>
<dbReference type="RefSeq" id="WP_126040519.1">
    <property type="nucleotide sequence ID" value="NZ_CP034438.1"/>
</dbReference>
<sequence>MKALLHLASTVDPTEDPSGEMTLEQGVEQAVTVTVDIVSIIGSALIGAAIGLLTAILLIVIAQVAGRRHPILEPAPGPPKRPLQLTLMLAGAWIGFSLSSEPAAGEVEPGWRHPIFHIGLILIIIAGTWFVASLVVGFEAAVLRHVERTATKRAKRIQTQFQIVRRVLVALVWTFGIGGVLITFPSARAAGTSLFASAGLISVIAGLAAQSTLGNVFAGLQVAFSDSLRVDDVVIINGEYCVVEEITLTYVVVRVWDGRRLIVPSSKLTTETFENWTRRDTDMLGKVYFDLDWQVPVDAMRSEMHRCLNETDLWDGRTAVLQVDSAENGRVRIAILVSAADSATLTDLRNYTREHMVKWIQEKVPRALPYTRSLYASIEDLEAAVAEYPDPKELIDEEPPVEKPRTPQKDVDLEETVVLPTDYLPHRRSLAARSPVERSEDELSSTPHTATDVKPGHEASLFTGSAQAEERKKGFSGPGEEAIAERERRAAQRNAVDDDGATDNDSEETR</sequence>
<dbReference type="OrthoDB" id="9792218at2"/>
<evidence type="ECO:0000256" key="3">
    <source>
        <dbReference type="ARBA" id="ARBA00022989"/>
    </source>
</evidence>
<proteinExistence type="predicted"/>
<evidence type="ECO:0000313" key="9">
    <source>
        <dbReference type="Proteomes" id="UP000270021"/>
    </source>
</evidence>
<keyword evidence="3 6" id="KW-1133">Transmembrane helix</keyword>
<dbReference type="Gene3D" id="1.10.287.1260">
    <property type="match status" value="1"/>
</dbReference>
<dbReference type="KEGG" id="fsl:EJO69_06965"/>
<evidence type="ECO:0000256" key="4">
    <source>
        <dbReference type="ARBA" id="ARBA00023136"/>
    </source>
</evidence>
<accession>A0A3Q8WVH2</accession>
<keyword evidence="4 6" id="KW-0472">Membrane</keyword>
<dbReference type="PANTHER" id="PTHR30566:SF25">
    <property type="entry name" value="INNER MEMBRANE PROTEIN"/>
    <property type="match status" value="1"/>
</dbReference>
<keyword evidence="9" id="KW-1185">Reference proteome</keyword>
<feature type="transmembrane region" description="Helical" evidence="6">
    <location>
        <begin position="163"/>
        <end position="184"/>
    </location>
</feature>
<evidence type="ECO:0000313" key="8">
    <source>
        <dbReference type="EMBL" id="AZN30079.1"/>
    </source>
</evidence>
<evidence type="ECO:0000256" key="6">
    <source>
        <dbReference type="SAM" id="Phobius"/>
    </source>
</evidence>
<feature type="compositionally biased region" description="Acidic residues" evidence="5">
    <location>
        <begin position="497"/>
        <end position="510"/>
    </location>
</feature>
<dbReference type="PANTHER" id="PTHR30566">
    <property type="entry name" value="YNAI-RELATED MECHANOSENSITIVE ION CHANNEL"/>
    <property type="match status" value="1"/>
</dbReference>
<organism evidence="8 9">
    <name type="scientific">Flaviflexus salsibiostraticola</name>
    <dbReference type="NCBI Taxonomy" id="1282737"/>
    <lineage>
        <taxon>Bacteria</taxon>
        <taxon>Bacillati</taxon>
        <taxon>Actinomycetota</taxon>
        <taxon>Actinomycetes</taxon>
        <taxon>Actinomycetales</taxon>
        <taxon>Actinomycetaceae</taxon>
        <taxon>Flaviflexus</taxon>
    </lineage>
</organism>
<evidence type="ECO:0000259" key="7">
    <source>
        <dbReference type="Pfam" id="PF00924"/>
    </source>
</evidence>
<feature type="domain" description="Mechanosensitive ion channel MscS" evidence="7">
    <location>
        <begin position="212"/>
        <end position="278"/>
    </location>
</feature>
<name>A0A3Q8WVH2_9ACTO</name>
<dbReference type="EMBL" id="CP034438">
    <property type="protein sequence ID" value="AZN30079.1"/>
    <property type="molecule type" value="Genomic_DNA"/>
</dbReference>
<dbReference type="AlphaFoldDB" id="A0A3Q8WVH2"/>
<comment type="subcellular location">
    <subcellularLocation>
        <location evidence="1">Membrane</location>
    </subcellularLocation>
</comment>
<dbReference type="Proteomes" id="UP000270021">
    <property type="component" value="Chromosome"/>
</dbReference>
<dbReference type="GO" id="GO:0016020">
    <property type="term" value="C:membrane"/>
    <property type="evidence" value="ECO:0007669"/>
    <property type="project" value="UniProtKB-SubCell"/>
</dbReference>
<feature type="transmembrane region" description="Helical" evidence="6">
    <location>
        <begin position="83"/>
        <end position="100"/>
    </location>
</feature>
<dbReference type="Pfam" id="PF00924">
    <property type="entry name" value="MS_channel_2nd"/>
    <property type="match status" value="1"/>
</dbReference>
<feature type="region of interest" description="Disordered" evidence="5">
    <location>
        <begin position="391"/>
        <end position="510"/>
    </location>
</feature>
<dbReference type="GO" id="GO:0055085">
    <property type="term" value="P:transmembrane transport"/>
    <property type="evidence" value="ECO:0007669"/>
    <property type="project" value="InterPro"/>
</dbReference>
<dbReference type="Gene3D" id="2.30.30.60">
    <property type="match status" value="1"/>
</dbReference>
<evidence type="ECO:0000256" key="2">
    <source>
        <dbReference type="ARBA" id="ARBA00022692"/>
    </source>
</evidence>
<dbReference type="InterPro" id="IPR006685">
    <property type="entry name" value="MscS_channel_2nd"/>
</dbReference>
<protein>
    <submittedName>
        <fullName evidence="8">Mechanosensitive ion channel</fullName>
    </submittedName>
</protein>
<feature type="transmembrane region" description="Helical" evidence="6">
    <location>
        <begin position="37"/>
        <end position="62"/>
    </location>
</feature>
<evidence type="ECO:0000256" key="5">
    <source>
        <dbReference type="SAM" id="MobiDB-lite"/>
    </source>
</evidence>
<dbReference type="InterPro" id="IPR023408">
    <property type="entry name" value="MscS_beta-dom_sf"/>
</dbReference>
<dbReference type="SUPFAM" id="SSF50182">
    <property type="entry name" value="Sm-like ribonucleoproteins"/>
    <property type="match status" value="1"/>
</dbReference>
<keyword evidence="2 6" id="KW-0812">Transmembrane</keyword>